<name>A0ABN8J4J7_9NEOP</name>
<gene>
    <name evidence="1" type="ORF">IPOD504_LOCUS16950</name>
</gene>
<protein>
    <submittedName>
        <fullName evidence="1">Uncharacterized protein</fullName>
    </submittedName>
</protein>
<accession>A0ABN8J4J7</accession>
<proteinExistence type="predicted"/>
<organism evidence="1 2">
    <name type="scientific">Iphiclides podalirius</name>
    <name type="common">scarce swallowtail</name>
    <dbReference type="NCBI Taxonomy" id="110791"/>
    <lineage>
        <taxon>Eukaryota</taxon>
        <taxon>Metazoa</taxon>
        <taxon>Ecdysozoa</taxon>
        <taxon>Arthropoda</taxon>
        <taxon>Hexapoda</taxon>
        <taxon>Insecta</taxon>
        <taxon>Pterygota</taxon>
        <taxon>Neoptera</taxon>
        <taxon>Endopterygota</taxon>
        <taxon>Lepidoptera</taxon>
        <taxon>Glossata</taxon>
        <taxon>Ditrysia</taxon>
        <taxon>Papilionoidea</taxon>
        <taxon>Papilionidae</taxon>
        <taxon>Papilioninae</taxon>
        <taxon>Iphiclides</taxon>
    </lineage>
</organism>
<feature type="non-terminal residue" evidence="1">
    <location>
        <position position="113"/>
    </location>
</feature>
<dbReference type="EMBL" id="OW152820">
    <property type="protein sequence ID" value="CAH2075616.1"/>
    <property type="molecule type" value="Genomic_DNA"/>
</dbReference>
<evidence type="ECO:0000313" key="1">
    <source>
        <dbReference type="EMBL" id="CAH2075616.1"/>
    </source>
</evidence>
<sequence>MGQSVHNVNTWVNAFWVRFRETPAPRPPIKCSSSAVPHDPAAYKYAYNRPRRYLYGNSSPAEPPVSNAPIVNPLVKVHSAATAWAHARMSTCAAHCEGRKPQRFGNGHAQELN</sequence>
<keyword evidence="2" id="KW-1185">Reference proteome</keyword>
<evidence type="ECO:0000313" key="2">
    <source>
        <dbReference type="Proteomes" id="UP000837857"/>
    </source>
</evidence>
<dbReference type="Proteomes" id="UP000837857">
    <property type="component" value="Chromosome 8"/>
</dbReference>
<reference evidence="1" key="1">
    <citation type="submission" date="2022-03" db="EMBL/GenBank/DDBJ databases">
        <authorList>
            <person name="Martin H S."/>
        </authorList>
    </citation>
    <scope>NUCLEOTIDE SEQUENCE</scope>
</reference>